<keyword evidence="5" id="KW-1185">Reference proteome</keyword>
<evidence type="ECO:0000256" key="1">
    <source>
        <dbReference type="PIRSR" id="PIRSR640198-1"/>
    </source>
</evidence>
<evidence type="ECO:0000256" key="2">
    <source>
        <dbReference type="PIRSR" id="PIRSR640198-2"/>
    </source>
</evidence>
<sequence>MTVPTSPITHYTQPHQFEPLLPQSGLGSLRERSRSVIECSLRLGAAAHSDTLASLRELVREMNSYYSNRIEGQSTHPANISRALRHNFSDKPDIARLQRLAVAHIEAERTLEASLERRAGSTLDTPPPLSSAFIQQAHAALYGRLLPDDRVAGSGLPIEPGAWRAVQVAVGRHEPPPPTALPAFLARFDQVYGRRHLLDDQLLVTAAAHQRMAWIHPFPDGNGRACRLQTHCALWPLSQGLWSVSRGLARRRDEYYARLDAADAPRQGDLDGRGNLSEKALHEWCEWFIGVCEDQVDFMTRMFHLDGMKTRIQALIAFRSAHDKLIRAEAALPLYHLFLAGPTPRGEFLQMTGLGERTARSLLSRLIETGLVTSTGHVAPVRFAFPLDALQFLLPELYPEAATRQD</sequence>
<protein>
    <recommendedName>
        <fullName evidence="3">Fido domain-containing protein</fullName>
    </recommendedName>
</protein>
<feature type="active site" evidence="1">
    <location>
        <position position="216"/>
    </location>
</feature>
<feature type="binding site" evidence="2">
    <location>
        <begin position="255"/>
        <end position="256"/>
    </location>
    <ligand>
        <name>ATP</name>
        <dbReference type="ChEBI" id="CHEBI:30616"/>
    </ligand>
</feature>
<dbReference type="STRING" id="62928.azo2302"/>
<dbReference type="PANTHER" id="PTHR13504:SF38">
    <property type="entry name" value="FIDO DOMAIN-CONTAINING PROTEIN"/>
    <property type="match status" value="1"/>
</dbReference>
<dbReference type="AlphaFoldDB" id="A1K7W4"/>
<dbReference type="SUPFAM" id="SSF140931">
    <property type="entry name" value="Fic-like"/>
    <property type="match status" value="1"/>
</dbReference>
<accession>A1K7W4</accession>
<dbReference type="Proteomes" id="UP000002588">
    <property type="component" value="Chromosome"/>
</dbReference>
<dbReference type="PANTHER" id="PTHR13504">
    <property type="entry name" value="FIDO DOMAIN-CONTAINING PROTEIN DDB_G0283145"/>
    <property type="match status" value="1"/>
</dbReference>
<dbReference type="EMBL" id="AM406670">
    <property type="protein sequence ID" value="CAL94919.1"/>
    <property type="molecule type" value="Genomic_DNA"/>
</dbReference>
<dbReference type="PROSITE" id="PS51459">
    <property type="entry name" value="FIDO"/>
    <property type="match status" value="1"/>
</dbReference>
<dbReference type="InterPro" id="IPR040198">
    <property type="entry name" value="Fido_containing"/>
</dbReference>
<keyword evidence="2" id="KW-0067">ATP-binding</keyword>
<gene>
    <name evidence="4" type="ordered locus">azo2302</name>
</gene>
<reference evidence="4 5" key="1">
    <citation type="journal article" date="2006" name="Nat. Biotechnol.">
        <title>Complete genome of the mutualistic, N2-fixing grass endophyte Azoarcus sp. strain BH72.</title>
        <authorList>
            <person name="Krause A."/>
            <person name="Ramakumar A."/>
            <person name="Bartels D."/>
            <person name="Battistoni F."/>
            <person name="Bekel T."/>
            <person name="Boch J."/>
            <person name="Boehm M."/>
            <person name="Friedrich F."/>
            <person name="Hurek T."/>
            <person name="Krause L."/>
            <person name="Linke B."/>
            <person name="McHardy A.C."/>
            <person name="Sarkar A."/>
            <person name="Schneiker S."/>
            <person name="Syed A.A."/>
            <person name="Thauer R."/>
            <person name="Vorhoelter F.-J."/>
            <person name="Weidner S."/>
            <person name="Puehler A."/>
            <person name="Reinhold-Hurek B."/>
            <person name="Kaiser O."/>
            <person name="Goesmann A."/>
        </authorList>
    </citation>
    <scope>NUCLEOTIDE SEQUENCE [LARGE SCALE GENOMIC DNA]</scope>
    <source>
        <strain evidence="4 5">BH72</strain>
    </source>
</reference>
<evidence type="ECO:0000313" key="5">
    <source>
        <dbReference type="Proteomes" id="UP000002588"/>
    </source>
</evidence>
<dbReference type="KEGG" id="aoa:dqs_2436"/>
<dbReference type="OrthoDB" id="9813719at2"/>
<name>A1K7W4_AZOSB</name>
<dbReference type="HOGENOM" id="CLU_666714_0_0_4"/>
<feature type="domain" description="Fido" evidence="3">
    <location>
        <begin position="129"/>
        <end position="290"/>
    </location>
</feature>
<dbReference type="InterPro" id="IPR003812">
    <property type="entry name" value="Fido"/>
</dbReference>
<dbReference type="Pfam" id="PF02661">
    <property type="entry name" value="Fic"/>
    <property type="match status" value="1"/>
</dbReference>
<dbReference type="eggNOG" id="COG3177">
    <property type="taxonomic scope" value="Bacteria"/>
</dbReference>
<dbReference type="RefSeq" id="WP_011766033.1">
    <property type="nucleotide sequence ID" value="NC_008702.1"/>
</dbReference>
<feature type="binding site" evidence="2">
    <location>
        <begin position="220"/>
        <end position="227"/>
    </location>
    <ligand>
        <name>ATP</name>
        <dbReference type="ChEBI" id="CHEBI:30616"/>
    </ligand>
</feature>
<organism evidence="4 5">
    <name type="scientific">Azoarcus sp. (strain BH72)</name>
    <dbReference type="NCBI Taxonomy" id="418699"/>
    <lineage>
        <taxon>Bacteria</taxon>
        <taxon>Pseudomonadati</taxon>
        <taxon>Pseudomonadota</taxon>
        <taxon>Betaproteobacteria</taxon>
        <taxon>Rhodocyclales</taxon>
        <taxon>Zoogloeaceae</taxon>
        <taxon>Azoarcus</taxon>
    </lineage>
</organism>
<proteinExistence type="predicted"/>
<dbReference type="KEGG" id="azo:azo2302"/>
<dbReference type="GO" id="GO:0005524">
    <property type="term" value="F:ATP binding"/>
    <property type="evidence" value="ECO:0007669"/>
    <property type="project" value="UniProtKB-KW"/>
</dbReference>
<dbReference type="Gene3D" id="1.10.3290.10">
    <property type="entry name" value="Fido-like domain"/>
    <property type="match status" value="1"/>
</dbReference>
<evidence type="ECO:0000259" key="3">
    <source>
        <dbReference type="PROSITE" id="PS51459"/>
    </source>
</evidence>
<dbReference type="InterPro" id="IPR036597">
    <property type="entry name" value="Fido-like_dom_sf"/>
</dbReference>
<keyword evidence="2" id="KW-0547">Nucleotide-binding</keyword>
<feature type="binding site" evidence="2">
    <location>
        <begin position="170"/>
        <end position="173"/>
    </location>
    <ligand>
        <name>ATP</name>
        <dbReference type="ChEBI" id="CHEBI:30616"/>
    </ligand>
</feature>
<evidence type="ECO:0000313" key="4">
    <source>
        <dbReference type="EMBL" id="CAL94919.1"/>
    </source>
</evidence>